<feature type="region of interest" description="Disordered" evidence="1">
    <location>
        <begin position="283"/>
        <end position="305"/>
    </location>
</feature>
<name>A0A8H6ZII9_9AGAR</name>
<proteinExistence type="predicted"/>
<dbReference type="InterPro" id="IPR000477">
    <property type="entry name" value="RT_dom"/>
</dbReference>
<dbReference type="InterPro" id="IPR052055">
    <property type="entry name" value="Hepadnavirus_pol/RT"/>
</dbReference>
<feature type="region of interest" description="Disordered" evidence="1">
    <location>
        <begin position="46"/>
        <end position="73"/>
    </location>
</feature>
<feature type="domain" description="Reverse transcriptase" evidence="2">
    <location>
        <begin position="435"/>
        <end position="631"/>
    </location>
</feature>
<dbReference type="SUPFAM" id="SSF56672">
    <property type="entry name" value="DNA/RNA polymerases"/>
    <property type="match status" value="1"/>
</dbReference>
<dbReference type="Gene3D" id="3.10.10.10">
    <property type="entry name" value="HIV Type 1 Reverse Transcriptase, subunit A, domain 1"/>
    <property type="match status" value="1"/>
</dbReference>
<dbReference type="Proteomes" id="UP000623467">
    <property type="component" value="Unassembled WGS sequence"/>
</dbReference>
<dbReference type="InterPro" id="IPR043128">
    <property type="entry name" value="Rev_trsase/Diguanyl_cyclase"/>
</dbReference>
<dbReference type="AlphaFoldDB" id="A0A8H6ZII9"/>
<protein>
    <submittedName>
        <fullName evidence="3">Integrase/recombinase xerD</fullName>
    </submittedName>
</protein>
<evidence type="ECO:0000313" key="3">
    <source>
        <dbReference type="EMBL" id="KAF7378022.1"/>
    </source>
</evidence>
<keyword evidence="4" id="KW-1185">Reference proteome</keyword>
<feature type="compositionally biased region" description="Low complexity" evidence="1">
    <location>
        <begin position="249"/>
        <end position="263"/>
    </location>
</feature>
<dbReference type="Pfam" id="PF00078">
    <property type="entry name" value="RVT_1"/>
    <property type="match status" value="1"/>
</dbReference>
<gene>
    <name evidence="3" type="ORF">MSAN_00226100</name>
</gene>
<dbReference type="PROSITE" id="PS50878">
    <property type="entry name" value="RT_POL"/>
    <property type="match status" value="1"/>
</dbReference>
<comment type="caution">
    <text evidence="3">The sequence shown here is derived from an EMBL/GenBank/DDBJ whole genome shotgun (WGS) entry which is preliminary data.</text>
</comment>
<feature type="region of interest" description="Disordered" evidence="1">
    <location>
        <begin position="1"/>
        <end position="32"/>
    </location>
</feature>
<dbReference type="PANTHER" id="PTHR33050:SF8">
    <property type="entry name" value="REVERSE TRANSCRIPTASE DOMAIN-CONTAINING PROTEIN"/>
    <property type="match status" value="1"/>
</dbReference>
<feature type="region of interest" description="Disordered" evidence="1">
    <location>
        <begin position="245"/>
        <end position="265"/>
    </location>
</feature>
<dbReference type="InterPro" id="IPR043502">
    <property type="entry name" value="DNA/RNA_pol_sf"/>
</dbReference>
<reference evidence="3" key="1">
    <citation type="submission" date="2020-05" db="EMBL/GenBank/DDBJ databases">
        <title>Mycena genomes resolve the evolution of fungal bioluminescence.</title>
        <authorList>
            <person name="Tsai I.J."/>
        </authorList>
    </citation>
    <scope>NUCLEOTIDE SEQUENCE</scope>
    <source>
        <strain evidence="3">160909Yilan</strain>
    </source>
</reference>
<organism evidence="3 4">
    <name type="scientific">Mycena sanguinolenta</name>
    <dbReference type="NCBI Taxonomy" id="230812"/>
    <lineage>
        <taxon>Eukaryota</taxon>
        <taxon>Fungi</taxon>
        <taxon>Dikarya</taxon>
        <taxon>Basidiomycota</taxon>
        <taxon>Agaricomycotina</taxon>
        <taxon>Agaricomycetes</taxon>
        <taxon>Agaricomycetidae</taxon>
        <taxon>Agaricales</taxon>
        <taxon>Marasmiineae</taxon>
        <taxon>Mycenaceae</taxon>
        <taxon>Mycena</taxon>
    </lineage>
</organism>
<dbReference type="OrthoDB" id="2774821at2759"/>
<dbReference type="Gene3D" id="3.30.70.270">
    <property type="match status" value="1"/>
</dbReference>
<feature type="compositionally biased region" description="Low complexity" evidence="1">
    <location>
        <begin position="1"/>
        <end position="24"/>
    </location>
</feature>
<dbReference type="PANTHER" id="PTHR33050">
    <property type="entry name" value="REVERSE TRANSCRIPTASE DOMAIN-CONTAINING PROTEIN"/>
    <property type="match status" value="1"/>
</dbReference>
<feature type="compositionally biased region" description="Pro residues" evidence="1">
    <location>
        <begin position="61"/>
        <end position="72"/>
    </location>
</feature>
<evidence type="ECO:0000256" key="1">
    <source>
        <dbReference type="SAM" id="MobiDB-lite"/>
    </source>
</evidence>
<dbReference type="EMBL" id="JACAZH010000001">
    <property type="protein sequence ID" value="KAF7378022.1"/>
    <property type="molecule type" value="Genomic_DNA"/>
</dbReference>
<sequence>MTSPDAGPSSNPDSGSSSGTMSTAEQRLARVEQQLDTLLNALKASQASAAATSPTPLVDQAPPPSNEPPPLVVTPQVAAPRFVPPIAALNSPAGASPSLRALFPDIEPACITAVITHDLKATDLYKLDIRVRDAEPTLQFNSSGVMELNVSRHKMYKNLSTVKVPLNVYFGILSSHFSARTNATAYFWRYATHLDLLAAEFEWAAVLEYHILFFNRRRTEMLAGSYEGWGQPDSHLLSIHVHPHRKPVTTTTKASKKASTTSTEPCRNFNAGKCDSPCAWKRPHGGGRTCSTSTSSPPARRGHSVNAPVLTTPFVPAPVPPQLPHATIFPTQPLPPNCPNSDPWVNTPPLYSPRSPTVTSVLNEEAWAYYLRDYPDRTFVSALIHIIRHGANIGFTGDRTISQSCTNLKSAFESTAAYDALSADIAAQVSNGRTAGPFPAPPFDNFRCSPLGAVTRKRTSKVRRIHHLSWPHGRSVNDGIPDAEANIQYDMIDRAITDIVRAGRGSLLVKLDLESAFRHIPVRPEDWPLLGFIWENQFYHDLVLGFGCRSAPYIFNLFAEALHWILQRHLPAFIRHYLDDFLKIFAPNIPRPTVEQALEWTLALGEQLGLHFQPAKVCGPATSIEFLGIELDTEQLEARLPAEKLAYLKGTSRPVVDPHTRHSPRIIPTARAFLRGLYDFETAFSSPFSRRRLPNAARRDIAWWATFALEWNGIRLIHPQRRTMHVYTDASGSKGIGGYFGTQWFSVRCPRRYRKQHIQVKEMLAVVHAVLCWGDDFCGTHVVFHIDNEAVYNSLVNFSIRSTLVLSIIRY</sequence>
<accession>A0A8H6ZII9</accession>
<feature type="compositionally biased region" description="Low complexity" evidence="1">
    <location>
        <begin position="289"/>
        <end position="299"/>
    </location>
</feature>
<evidence type="ECO:0000259" key="2">
    <source>
        <dbReference type="PROSITE" id="PS50878"/>
    </source>
</evidence>
<evidence type="ECO:0000313" key="4">
    <source>
        <dbReference type="Proteomes" id="UP000623467"/>
    </source>
</evidence>